<dbReference type="AlphaFoldDB" id="A0A239E0G2"/>
<proteinExistence type="predicted"/>
<dbReference type="InterPro" id="IPR011006">
    <property type="entry name" value="CheY-like_superfamily"/>
</dbReference>
<evidence type="ECO:0000313" key="4">
    <source>
        <dbReference type="Proteomes" id="UP000198373"/>
    </source>
</evidence>
<dbReference type="OrthoDB" id="5195432at2"/>
<reference evidence="4" key="1">
    <citation type="submission" date="2017-06" db="EMBL/GenBank/DDBJ databases">
        <authorList>
            <person name="Varghese N."/>
            <person name="Submissions S."/>
        </authorList>
    </citation>
    <scope>NUCLEOTIDE SEQUENCE [LARGE SCALE GENOMIC DNA]</scope>
    <source>
        <strain evidence="4">DSM 46839</strain>
    </source>
</reference>
<organism evidence="3 4">
    <name type="scientific">Geodermatophilus pulveris</name>
    <dbReference type="NCBI Taxonomy" id="1564159"/>
    <lineage>
        <taxon>Bacteria</taxon>
        <taxon>Bacillati</taxon>
        <taxon>Actinomycetota</taxon>
        <taxon>Actinomycetes</taxon>
        <taxon>Geodermatophilales</taxon>
        <taxon>Geodermatophilaceae</taxon>
        <taxon>Geodermatophilus</taxon>
    </lineage>
</organism>
<dbReference type="InterPro" id="IPR001789">
    <property type="entry name" value="Sig_transdc_resp-reg_receiver"/>
</dbReference>
<keyword evidence="4" id="KW-1185">Reference proteome</keyword>
<gene>
    <name evidence="3" type="ORF">SAMN06893096_103467</name>
</gene>
<dbReference type="Gene3D" id="3.40.50.2300">
    <property type="match status" value="1"/>
</dbReference>
<sequence length="124" mass="13404">MRVLVAARDVRVRRSLSSLLELHGDRVVGTTGTPRLLAQLATDLAPDLVVLELSRREHAQDLLVVAELARRGRAVIAVCSGRISMTAVLRAGARACLDEDVEFPDRLAEAVRSVTPPPLPAPPR</sequence>
<protein>
    <recommendedName>
        <fullName evidence="2">Response regulatory domain-containing protein</fullName>
    </recommendedName>
</protein>
<dbReference type="SUPFAM" id="SSF52172">
    <property type="entry name" value="CheY-like"/>
    <property type="match status" value="1"/>
</dbReference>
<dbReference type="PROSITE" id="PS50110">
    <property type="entry name" value="RESPONSE_REGULATORY"/>
    <property type="match status" value="1"/>
</dbReference>
<accession>A0A239E0G2</accession>
<evidence type="ECO:0000256" key="1">
    <source>
        <dbReference type="PROSITE-ProRule" id="PRU00169"/>
    </source>
</evidence>
<comment type="caution">
    <text evidence="1">Lacks conserved residue(s) required for the propagation of feature annotation.</text>
</comment>
<feature type="domain" description="Response regulatory" evidence="2">
    <location>
        <begin position="2"/>
        <end position="114"/>
    </location>
</feature>
<evidence type="ECO:0000313" key="3">
    <source>
        <dbReference type="EMBL" id="SNS38205.1"/>
    </source>
</evidence>
<dbReference type="GO" id="GO:0000160">
    <property type="term" value="P:phosphorelay signal transduction system"/>
    <property type="evidence" value="ECO:0007669"/>
    <property type="project" value="InterPro"/>
</dbReference>
<dbReference type="EMBL" id="FZOO01000003">
    <property type="protein sequence ID" value="SNS38205.1"/>
    <property type="molecule type" value="Genomic_DNA"/>
</dbReference>
<dbReference type="Proteomes" id="UP000198373">
    <property type="component" value="Unassembled WGS sequence"/>
</dbReference>
<evidence type="ECO:0000259" key="2">
    <source>
        <dbReference type="PROSITE" id="PS50110"/>
    </source>
</evidence>
<dbReference type="RefSeq" id="WP_089305209.1">
    <property type="nucleotide sequence ID" value="NZ_FZOO01000003.1"/>
</dbReference>
<name>A0A239E0G2_9ACTN</name>